<keyword evidence="3" id="KW-1185">Reference proteome</keyword>
<reference evidence="2" key="1">
    <citation type="submission" date="2020-08" db="EMBL/GenBank/DDBJ databases">
        <title>Novel species isolated from subtropical streams in China.</title>
        <authorList>
            <person name="Lu H."/>
        </authorList>
    </citation>
    <scope>NUCLEOTIDE SEQUENCE</scope>
    <source>
        <strain evidence="2">KACC 12607</strain>
    </source>
</reference>
<dbReference type="EMBL" id="JACOFV010000004">
    <property type="protein sequence ID" value="MBC3861629.1"/>
    <property type="molecule type" value="Genomic_DNA"/>
</dbReference>
<evidence type="ECO:0000313" key="3">
    <source>
        <dbReference type="Proteomes" id="UP000634011"/>
    </source>
</evidence>
<name>A0A923KNY8_9BURK</name>
<organism evidence="2 3">
    <name type="scientific">Undibacterium jejuense</name>
    <dbReference type="NCBI Taxonomy" id="1344949"/>
    <lineage>
        <taxon>Bacteria</taxon>
        <taxon>Pseudomonadati</taxon>
        <taxon>Pseudomonadota</taxon>
        <taxon>Betaproteobacteria</taxon>
        <taxon>Burkholderiales</taxon>
        <taxon>Oxalobacteraceae</taxon>
        <taxon>Undibacterium</taxon>
    </lineage>
</organism>
<accession>A0A923KNY8</accession>
<comment type="caution">
    <text evidence="2">The sequence shown here is derived from an EMBL/GenBank/DDBJ whole genome shotgun (WGS) entry which is preliminary data.</text>
</comment>
<dbReference type="SUPFAM" id="SSF53850">
    <property type="entry name" value="Periplasmic binding protein-like II"/>
    <property type="match status" value="1"/>
</dbReference>
<dbReference type="Proteomes" id="UP000634011">
    <property type="component" value="Unassembled WGS sequence"/>
</dbReference>
<evidence type="ECO:0000256" key="1">
    <source>
        <dbReference type="SAM" id="SignalP"/>
    </source>
</evidence>
<proteinExistence type="predicted"/>
<protein>
    <recommendedName>
        <fullName evidence="4">Phosphate ABC transporter substrate-binding protein</fullName>
    </recommendedName>
</protein>
<dbReference type="AlphaFoldDB" id="A0A923KNY8"/>
<evidence type="ECO:0000313" key="2">
    <source>
        <dbReference type="EMBL" id="MBC3861629.1"/>
    </source>
</evidence>
<evidence type="ECO:0008006" key="4">
    <source>
        <dbReference type="Google" id="ProtNLM"/>
    </source>
</evidence>
<sequence length="144" mass="15896">MKKITHLLMSLTAIALMRNALAELVVIVNANSGINKLSKTDIVNLYMGKSCKFPNGLMALPIDLKNSDIEKAEFYSSLTGKDLPEINSYWARLHFSGFGSPPVQAGSMDDVLNIVSENKGAIGYIDRKKIDKRVKLIYIVNPLP</sequence>
<keyword evidence="1" id="KW-0732">Signal</keyword>
<feature type="chain" id="PRO_5037783606" description="Phosphate ABC transporter substrate-binding protein" evidence="1">
    <location>
        <begin position="23"/>
        <end position="144"/>
    </location>
</feature>
<feature type="signal peptide" evidence="1">
    <location>
        <begin position="1"/>
        <end position="22"/>
    </location>
</feature>
<gene>
    <name evidence="2" type="ORF">H8K32_05900</name>
</gene>
<dbReference type="Gene3D" id="3.40.190.10">
    <property type="entry name" value="Periplasmic binding protein-like II"/>
    <property type="match status" value="1"/>
</dbReference>